<keyword evidence="3" id="KW-1185">Reference proteome</keyword>
<dbReference type="PANTHER" id="PTHR33321">
    <property type="match status" value="1"/>
</dbReference>
<name>A0AA88WZ88_9ASTE</name>
<evidence type="ECO:0000256" key="1">
    <source>
        <dbReference type="SAM" id="SignalP"/>
    </source>
</evidence>
<feature type="chain" id="PRO_5041703047" evidence="1">
    <location>
        <begin position="23"/>
        <end position="201"/>
    </location>
</feature>
<dbReference type="EMBL" id="JAVXUP010000167">
    <property type="protein sequence ID" value="KAK3035719.1"/>
    <property type="molecule type" value="Genomic_DNA"/>
</dbReference>
<dbReference type="AlphaFoldDB" id="A0AA88WZ88"/>
<organism evidence="2 3">
    <name type="scientific">Escallonia herrerae</name>
    <dbReference type="NCBI Taxonomy" id="1293975"/>
    <lineage>
        <taxon>Eukaryota</taxon>
        <taxon>Viridiplantae</taxon>
        <taxon>Streptophyta</taxon>
        <taxon>Embryophyta</taxon>
        <taxon>Tracheophyta</taxon>
        <taxon>Spermatophyta</taxon>
        <taxon>Magnoliopsida</taxon>
        <taxon>eudicotyledons</taxon>
        <taxon>Gunneridae</taxon>
        <taxon>Pentapetalae</taxon>
        <taxon>asterids</taxon>
        <taxon>campanulids</taxon>
        <taxon>Escalloniales</taxon>
        <taxon>Escalloniaceae</taxon>
        <taxon>Escallonia</taxon>
    </lineage>
</organism>
<evidence type="ECO:0000313" key="2">
    <source>
        <dbReference type="EMBL" id="KAK3035719.1"/>
    </source>
</evidence>
<dbReference type="InterPro" id="IPR007541">
    <property type="entry name" value="Uncharacterised_BSP"/>
</dbReference>
<comment type="caution">
    <text evidence="2">The sequence shown here is derived from an EMBL/GenBank/DDBJ whole genome shotgun (WGS) entry which is preliminary data.</text>
</comment>
<evidence type="ECO:0000313" key="3">
    <source>
        <dbReference type="Proteomes" id="UP001188597"/>
    </source>
</evidence>
<keyword evidence="1" id="KW-0732">Signal</keyword>
<reference evidence="2" key="1">
    <citation type="submission" date="2022-12" db="EMBL/GenBank/DDBJ databases">
        <title>Draft genome assemblies for two species of Escallonia (Escalloniales).</title>
        <authorList>
            <person name="Chanderbali A."/>
            <person name="Dervinis C."/>
            <person name="Anghel I."/>
            <person name="Soltis D."/>
            <person name="Soltis P."/>
            <person name="Zapata F."/>
        </authorList>
    </citation>
    <scope>NUCLEOTIDE SEQUENCE</scope>
    <source>
        <strain evidence="2">UCBG64.0493</strain>
        <tissue evidence="2">Leaf</tissue>
    </source>
</reference>
<sequence>MARLYPFLSLLLALAALHGTCGVEYEVENDTPHTLGGVRFDQDIGIPFTKNIMGTINKFIWQIFEQPTPADRKYVPRVKVVIAQYSEVAAYVNININLINVRNFTAPGSLTEGIADYMVLRAKLNGPGFALPGQGDRWDEGYSVTARFLEYCDSLRPAFTAALNNKMRHAYSEDYFVELLGKPVNQLWSEYKAKYAPKILV</sequence>
<dbReference type="Proteomes" id="UP001188597">
    <property type="component" value="Unassembled WGS sequence"/>
</dbReference>
<dbReference type="Pfam" id="PF04450">
    <property type="entry name" value="BSP"/>
    <property type="match status" value="2"/>
</dbReference>
<dbReference type="PANTHER" id="PTHR33321:SF12">
    <property type="entry name" value="PLANT BASIC SECRETORY PROTEIN (BSP) FAMILY PROTEIN"/>
    <property type="match status" value="1"/>
</dbReference>
<accession>A0AA88WZ88</accession>
<proteinExistence type="predicted"/>
<feature type="signal peptide" evidence="1">
    <location>
        <begin position="1"/>
        <end position="22"/>
    </location>
</feature>
<protein>
    <submittedName>
        <fullName evidence="2">Uncharacterized protein</fullName>
    </submittedName>
</protein>
<gene>
    <name evidence="2" type="ORF">RJ639_033421</name>
</gene>